<feature type="compositionally biased region" description="Low complexity" evidence="1">
    <location>
        <begin position="70"/>
        <end position="81"/>
    </location>
</feature>
<feature type="compositionally biased region" description="Basic and acidic residues" evidence="1">
    <location>
        <begin position="12"/>
        <end position="27"/>
    </location>
</feature>
<sequence length="436" mass="46785">MTGRTPPTFAPVERHDLPLPRVSDAERRRRWLLVLGSQSDPADSETGDAQAADDGADGSAEGPGDGSADGGSSASAPDRSGAPGGLTGDDRRIDAALGALYDRQDRESSGGRKASGQRSGGLGRSKPGVVRWLGDIRRYFPTDVVKVLQRDAVERLDLKQLMLEPELLQAIEPDIGLVTLLVELNKMLPDETRATARQVIAKVLADVEARLTDQTRRAVTGALARSAKTRRPRPGDIDWPHTIAANLKHWLPEQRTIVPEQLIGHGRRQQSLARDVVIAVDQSGSMAESVVYASLFAAVLAQLPTLRTRFIAFDTAITDLTPFLHDPVEVLFGVQLGGGTDIASAVTYCQRQIERPRKSVFVLISDLYEGGNGDLMRQRVGEMVASGVNVIVLLALSDEGTPAHDHAHAEALVALGATVMATTPDEFPDVLAAALY</sequence>
<dbReference type="Gene3D" id="3.40.50.410">
    <property type="entry name" value="von Willebrand factor, type A domain"/>
    <property type="match status" value="1"/>
</dbReference>
<feature type="region of interest" description="Disordered" evidence="1">
    <location>
        <begin position="1"/>
        <end position="124"/>
    </location>
</feature>
<evidence type="ECO:0000256" key="1">
    <source>
        <dbReference type="SAM" id="MobiDB-lite"/>
    </source>
</evidence>
<dbReference type="KEGG" id="aym:YM304_29490"/>
<dbReference type="Proteomes" id="UP000011863">
    <property type="component" value="Chromosome"/>
</dbReference>
<dbReference type="Pfam" id="PF05762">
    <property type="entry name" value="VWA_CoxE"/>
    <property type="match status" value="1"/>
</dbReference>
<feature type="compositionally biased region" description="Low complexity" evidence="1">
    <location>
        <begin position="47"/>
        <end position="60"/>
    </location>
</feature>
<evidence type="ECO:0000313" key="3">
    <source>
        <dbReference type="EMBL" id="BAN03263.1"/>
    </source>
</evidence>
<name>A0A6C7EAA0_ILUCY</name>
<evidence type="ECO:0000313" key="4">
    <source>
        <dbReference type="Proteomes" id="UP000011863"/>
    </source>
</evidence>
<organism evidence="3 4">
    <name type="scientific">Ilumatobacter coccineus (strain NBRC 103263 / KCTC 29153 / YM16-304)</name>
    <dbReference type="NCBI Taxonomy" id="1313172"/>
    <lineage>
        <taxon>Bacteria</taxon>
        <taxon>Bacillati</taxon>
        <taxon>Actinomycetota</taxon>
        <taxon>Acidimicrobiia</taxon>
        <taxon>Acidimicrobiales</taxon>
        <taxon>Ilumatobacteraceae</taxon>
        <taxon>Ilumatobacter</taxon>
    </lineage>
</organism>
<dbReference type="SUPFAM" id="SSF53300">
    <property type="entry name" value="vWA-like"/>
    <property type="match status" value="1"/>
</dbReference>
<accession>A0A6C7EAA0</accession>
<dbReference type="InterPro" id="IPR036465">
    <property type="entry name" value="vWFA_dom_sf"/>
</dbReference>
<dbReference type="PANTHER" id="PTHR30634:SF16">
    <property type="entry name" value="OUTER-MEMBRANE LIPOPROTEIN LOLB"/>
    <property type="match status" value="1"/>
</dbReference>
<proteinExistence type="predicted"/>
<dbReference type="SMART" id="SM00327">
    <property type="entry name" value="VWA"/>
    <property type="match status" value="1"/>
</dbReference>
<dbReference type="InterPro" id="IPR002035">
    <property type="entry name" value="VWF_A"/>
</dbReference>
<dbReference type="EMBL" id="AP012057">
    <property type="protein sequence ID" value="BAN03263.1"/>
    <property type="molecule type" value="Genomic_DNA"/>
</dbReference>
<dbReference type="InterPro" id="IPR050458">
    <property type="entry name" value="LolB"/>
</dbReference>
<dbReference type="PANTHER" id="PTHR30634">
    <property type="entry name" value="OUTER MEMBRANE LOLAB LIPOPROTEIN INSERTION APPARATUS"/>
    <property type="match status" value="1"/>
</dbReference>
<gene>
    <name evidence="3" type="ORF">YM304_29490</name>
</gene>
<protein>
    <recommendedName>
        <fullName evidence="2">VWFA domain-containing protein</fullName>
    </recommendedName>
</protein>
<evidence type="ECO:0000259" key="2">
    <source>
        <dbReference type="SMART" id="SM00327"/>
    </source>
</evidence>
<dbReference type="RefSeq" id="WP_015442510.1">
    <property type="nucleotide sequence ID" value="NC_020520.1"/>
</dbReference>
<dbReference type="AlphaFoldDB" id="A0A6C7EAA0"/>
<reference evidence="3 4" key="1">
    <citation type="journal article" date="2013" name="Int. J. Syst. Evol. Microbiol.">
        <title>Ilumatobacter nonamiense sp. nov. and Ilumatobacter coccineum sp. nov., isolated from seashore sand.</title>
        <authorList>
            <person name="Matsumoto A."/>
            <person name="Kasai H."/>
            <person name="Matsuo Y."/>
            <person name="Shizuri Y."/>
            <person name="Ichikawa N."/>
            <person name="Fujita N."/>
            <person name="Omura S."/>
            <person name="Takahashi Y."/>
        </authorList>
    </citation>
    <scope>NUCLEOTIDE SEQUENCE [LARGE SCALE GENOMIC DNA]</scope>
    <source>
        <strain evidence="4">NBRC 103263 / KCTC 29153 / YM16-304</strain>
    </source>
</reference>
<dbReference type="OrthoDB" id="9789979at2"/>
<keyword evidence="4" id="KW-1185">Reference proteome</keyword>
<dbReference type="InterPro" id="IPR008912">
    <property type="entry name" value="Uncharacterised_CoxE"/>
</dbReference>
<feature type="domain" description="VWFA" evidence="2">
    <location>
        <begin position="273"/>
        <end position="435"/>
    </location>
</feature>